<dbReference type="OrthoDB" id="5432at2759"/>
<evidence type="ECO:0000256" key="12">
    <source>
        <dbReference type="ARBA" id="ARBA00049020"/>
    </source>
</evidence>
<reference evidence="14 15" key="1">
    <citation type="journal article" date="2016" name="Sci. Rep.">
        <title>Peltaster fructicola genome reveals evolution from an invasive phytopathogen to an ectophytic parasite.</title>
        <authorList>
            <person name="Xu C."/>
            <person name="Chen H."/>
            <person name="Gleason M.L."/>
            <person name="Xu J.R."/>
            <person name="Liu H."/>
            <person name="Zhang R."/>
            <person name="Sun G."/>
        </authorList>
    </citation>
    <scope>NUCLEOTIDE SEQUENCE [LARGE SCALE GENOMIC DNA]</scope>
    <source>
        <strain evidence="14 15">LNHT1506</strain>
    </source>
</reference>
<gene>
    <name evidence="14" type="ORF">AMS68_003983</name>
</gene>
<name>A0A6H0XUV6_9PEZI</name>
<proteinExistence type="inferred from homology"/>
<dbReference type="PANTHER" id="PTHR38011">
    <property type="entry name" value="DIHYDROFOLATE REDUCTASE FAMILY PROTEIN (AFU_ORTHOLOGUE AFUA_8G06820)"/>
    <property type="match status" value="1"/>
</dbReference>
<keyword evidence="7" id="KW-0521">NADP</keyword>
<comment type="catalytic activity">
    <reaction evidence="11">
        <text>2,5-diamino-6-(1-D-ribitylamino)pyrimidin-4(3H)-one 5'-phosphate + NAD(+) = 2,5-diamino-6-(1-D-ribosylamino)pyrimidin-4(3H)-one 5'-phosphate + NADH + H(+)</text>
        <dbReference type="Rhea" id="RHEA:27274"/>
        <dbReference type="ChEBI" id="CHEBI:15378"/>
        <dbReference type="ChEBI" id="CHEBI:57540"/>
        <dbReference type="ChEBI" id="CHEBI:57945"/>
        <dbReference type="ChEBI" id="CHEBI:58890"/>
        <dbReference type="ChEBI" id="CHEBI:59545"/>
        <dbReference type="EC" id="1.1.1.302"/>
    </reaction>
</comment>
<evidence type="ECO:0000256" key="4">
    <source>
        <dbReference type="ARBA" id="ARBA00012851"/>
    </source>
</evidence>
<evidence type="ECO:0000256" key="6">
    <source>
        <dbReference type="ARBA" id="ARBA00022619"/>
    </source>
</evidence>
<keyword evidence="15" id="KW-1185">Reference proteome</keyword>
<dbReference type="EC" id="1.1.1.302" evidence="4"/>
<dbReference type="InterPro" id="IPR024072">
    <property type="entry name" value="DHFR-like_dom_sf"/>
</dbReference>
<dbReference type="Proteomes" id="UP000503462">
    <property type="component" value="Chromosome 3"/>
</dbReference>
<dbReference type="EMBL" id="CP051141">
    <property type="protein sequence ID" value="QIW98465.1"/>
    <property type="molecule type" value="Genomic_DNA"/>
</dbReference>
<evidence type="ECO:0000259" key="13">
    <source>
        <dbReference type="Pfam" id="PF01872"/>
    </source>
</evidence>
<evidence type="ECO:0000256" key="11">
    <source>
        <dbReference type="ARBA" id="ARBA00047550"/>
    </source>
</evidence>
<dbReference type="GO" id="GO:0009231">
    <property type="term" value="P:riboflavin biosynthetic process"/>
    <property type="evidence" value="ECO:0007669"/>
    <property type="project" value="UniProtKB-KW"/>
</dbReference>
<dbReference type="GO" id="GO:0008703">
    <property type="term" value="F:5-amino-6-(5-phosphoribosylamino)uracil reductase activity"/>
    <property type="evidence" value="ECO:0007669"/>
    <property type="project" value="InterPro"/>
</dbReference>
<accession>A0A6H0XUV6</accession>
<keyword evidence="6" id="KW-0686">Riboflavin biosynthesis</keyword>
<dbReference type="Pfam" id="PF01872">
    <property type="entry name" value="RibD_C"/>
    <property type="match status" value="1"/>
</dbReference>
<comment type="function">
    <text evidence="1">Catalyzes an early step in riboflavin biosynthesis, the NADPH-dependent reduction of the ribose side chain of 2,5-diamino-6-ribosylamino-4(3H)-pyrimidinone 5'-phosphate, yielding 2,5-diamino-6-ribitylamino-4(3H)-pyrimidinone 5'-phosphate.</text>
</comment>
<evidence type="ECO:0000256" key="7">
    <source>
        <dbReference type="ARBA" id="ARBA00022857"/>
    </source>
</evidence>
<protein>
    <recommendedName>
        <fullName evidence="5">2,5-diamino-6-ribosylamino-4(3H)-pyrimidinone 5'-phosphate reductase</fullName>
        <ecNumber evidence="4">1.1.1.302</ecNumber>
    </recommendedName>
    <alternativeName>
        <fullName evidence="10">2,5-diamino-6-(5-phospho-D-ribosylamino)pyrimidin-4(3H)-one reductase</fullName>
    </alternativeName>
    <alternativeName>
        <fullName evidence="9">2,5-diamino-6-ribitylamino-4(3H)-pyrimidinone 5'-phosphate synthase</fullName>
    </alternativeName>
</protein>
<evidence type="ECO:0000256" key="5">
    <source>
        <dbReference type="ARBA" id="ARBA00015035"/>
    </source>
</evidence>
<evidence type="ECO:0000313" key="14">
    <source>
        <dbReference type="EMBL" id="QIW98465.1"/>
    </source>
</evidence>
<comment type="catalytic activity">
    <reaction evidence="12">
        <text>2,5-diamino-6-(1-D-ribitylamino)pyrimidin-4(3H)-one 5'-phosphate + NADP(+) = 2,5-diamino-6-(1-D-ribosylamino)pyrimidin-4(3H)-one 5'-phosphate + NADPH + H(+)</text>
        <dbReference type="Rhea" id="RHEA:27278"/>
        <dbReference type="ChEBI" id="CHEBI:15378"/>
        <dbReference type="ChEBI" id="CHEBI:57783"/>
        <dbReference type="ChEBI" id="CHEBI:58349"/>
        <dbReference type="ChEBI" id="CHEBI:58890"/>
        <dbReference type="ChEBI" id="CHEBI:59545"/>
        <dbReference type="EC" id="1.1.1.302"/>
    </reaction>
</comment>
<dbReference type="InterPro" id="IPR050765">
    <property type="entry name" value="Riboflavin_Biosynth_HTPR"/>
</dbReference>
<dbReference type="Gene3D" id="3.40.430.10">
    <property type="entry name" value="Dihydrofolate Reductase, subunit A"/>
    <property type="match status" value="1"/>
</dbReference>
<evidence type="ECO:0000256" key="9">
    <source>
        <dbReference type="ARBA" id="ARBA00030073"/>
    </source>
</evidence>
<evidence type="ECO:0000256" key="1">
    <source>
        <dbReference type="ARBA" id="ARBA00003555"/>
    </source>
</evidence>
<sequence length="190" mass="20604">MTHFLRLHHDAILVGVGTAVADDPSLSCRYPGVTLDKQPRPVIVDPNLRWSSTEAAVVRLAEGQQGKDPLVVCRQGNVHSVTSSHVEIMALRTDGLLDWHTMLRELKTKGINSIMIEGGATILNALLMQPELVDSVIVTVAPTWLGRGGVHVSPEANEANGVRQNSARLTDTAWKQFGADAVLCGRLERC</sequence>
<evidence type="ECO:0000256" key="10">
    <source>
        <dbReference type="ARBA" id="ARBA00031630"/>
    </source>
</evidence>
<dbReference type="AlphaFoldDB" id="A0A6H0XUV6"/>
<evidence type="ECO:0000256" key="3">
    <source>
        <dbReference type="ARBA" id="ARBA00009723"/>
    </source>
</evidence>
<evidence type="ECO:0000313" key="15">
    <source>
        <dbReference type="Proteomes" id="UP000503462"/>
    </source>
</evidence>
<comment type="similarity">
    <text evidence="3">Belongs to the HTP reductase family.</text>
</comment>
<evidence type="ECO:0000256" key="8">
    <source>
        <dbReference type="ARBA" id="ARBA00023002"/>
    </source>
</evidence>
<feature type="domain" description="Bacterial bifunctional deaminase-reductase C-terminal" evidence="13">
    <location>
        <begin position="2"/>
        <end position="183"/>
    </location>
</feature>
<dbReference type="InterPro" id="IPR002734">
    <property type="entry name" value="RibDG_C"/>
</dbReference>
<organism evidence="14 15">
    <name type="scientific">Peltaster fructicola</name>
    <dbReference type="NCBI Taxonomy" id="286661"/>
    <lineage>
        <taxon>Eukaryota</taxon>
        <taxon>Fungi</taxon>
        <taxon>Dikarya</taxon>
        <taxon>Ascomycota</taxon>
        <taxon>Pezizomycotina</taxon>
        <taxon>Dothideomycetes</taxon>
        <taxon>Dothideomycetes incertae sedis</taxon>
        <taxon>Peltaster</taxon>
    </lineage>
</organism>
<evidence type="ECO:0000256" key="2">
    <source>
        <dbReference type="ARBA" id="ARBA00005104"/>
    </source>
</evidence>
<dbReference type="PANTHER" id="PTHR38011:SF7">
    <property type="entry name" value="2,5-DIAMINO-6-RIBOSYLAMINO-4(3H)-PYRIMIDINONE 5'-PHOSPHATE REDUCTASE"/>
    <property type="match status" value="1"/>
</dbReference>
<keyword evidence="8" id="KW-0560">Oxidoreductase</keyword>
<dbReference type="SUPFAM" id="SSF53597">
    <property type="entry name" value="Dihydrofolate reductase-like"/>
    <property type="match status" value="1"/>
</dbReference>
<comment type="pathway">
    <text evidence="2">Cofactor biosynthesis; riboflavin biosynthesis.</text>
</comment>